<evidence type="ECO:0000256" key="1">
    <source>
        <dbReference type="ARBA" id="ARBA00022723"/>
    </source>
</evidence>
<dbReference type="InterPro" id="IPR004360">
    <property type="entry name" value="Glyas_Fos-R_dOase_dom"/>
</dbReference>
<evidence type="ECO:0000313" key="4">
    <source>
        <dbReference type="Proteomes" id="UP001218246"/>
    </source>
</evidence>
<dbReference type="Pfam" id="PF00903">
    <property type="entry name" value="Glyoxalase"/>
    <property type="match status" value="1"/>
</dbReference>
<proteinExistence type="predicted"/>
<feature type="domain" description="VOC" evidence="2">
    <location>
        <begin position="2"/>
        <end position="113"/>
    </location>
</feature>
<reference evidence="3 4" key="1">
    <citation type="submission" date="2023-04" db="EMBL/GenBank/DDBJ databases">
        <title>Ectobacillus antri isolated from activated sludge.</title>
        <authorList>
            <person name="Yan P."/>
            <person name="Liu X."/>
        </authorList>
    </citation>
    <scope>NUCLEOTIDE SEQUENCE [LARGE SCALE GENOMIC DNA]</scope>
    <source>
        <strain evidence="3 4">C18H</strain>
    </source>
</reference>
<dbReference type="Proteomes" id="UP001218246">
    <property type="component" value="Unassembled WGS sequence"/>
</dbReference>
<sequence length="113" mass="13237">MKWHHVGMYVQSIETSRAFYEEMFDFKAADSFQFLGEQIVFLKRGEALLELIEGKQNLSGMHMCFEVEDIEEWIERLRQRGLSPVEGPFRLDCGWKVVFYEGPDGEVIELLAK</sequence>
<evidence type="ECO:0000259" key="2">
    <source>
        <dbReference type="PROSITE" id="PS51819"/>
    </source>
</evidence>
<dbReference type="Gene3D" id="3.10.180.10">
    <property type="entry name" value="2,3-Dihydroxybiphenyl 1,2-Dioxygenase, domain 1"/>
    <property type="match status" value="1"/>
</dbReference>
<dbReference type="PANTHER" id="PTHR43048">
    <property type="entry name" value="METHYLMALONYL-COA EPIMERASE"/>
    <property type="match status" value="1"/>
</dbReference>
<gene>
    <name evidence="3" type="ORF">P6P90_16130</name>
</gene>
<dbReference type="PANTHER" id="PTHR43048:SF3">
    <property type="entry name" value="METHYLMALONYL-COA EPIMERASE, MITOCHONDRIAL"/>
    <property type="match status" value="1"/>
</dbReference>
<dbReference type="RefSeq" id="WP_124564973.1">
    <property type="nucleotide sequence ID" value="NZ_JARRRY010000028.1"/>
</dbReference>
<dbReference type="CDD" id="cd06587">
    <property type="entry name" value="VOC"/>
    <property type="match status" value="1"/>
</dbReference>
<dbReference type="EMBL" id="JARULN010000028">
    <property type="protein sequence ID" value="MDG5755429.1"/>
    <property type="molecule type" value="Genomic_DNA"/>
</dbReference>
<dbReference type="PROSITE" id="PS51819">
    <property type="entry name" value="VOC"/>
    <property type="match status" value="1"/>
</dbReference>
<keyword evidence="1" id="KW-0479">Metal-binding</keyword>
<comment type="caution">
    <text evidence="3">The sequence shown here is derived from an EMBL/GenBank/DDBJ whole genome shotgun (WGS) entry which is preliminary data.</text>
</comment>
<keyword evidence="4" id="KW-1185">Reference proteome</keyword>
<dbReference type="InterPro" id="IPR029068">
    <property type="entry name" value="Glyas_Bleomycin-R_OHBP_Dase"/>
</dbReference>
<evidence type="ECO:0000313" key="3">
    <source>
        <dbReference type="EMBL" id="MDG5755429.1"/>
    </source>
</evidence>
<accession>A0ABT6H7X2</accession>
<protein>
    <submittedName>
        <fullName evidence="3">VOC family protein</fullName>
    </submittedName>
</protein>
<dbReference type="InterPro" id="IPR037523">
    <property type="entry name" value="VOC_core"/>
</dbReference>
<name>A0ABT6H7X2_9BACI</name>
<dbReference type="InterPro" id="IPR051785">
    <property type="entry name" value="MMCE/EMCE_epimerase"/>
</dbReference>
<organism evidence="3 4">
    <name type="scientific">Ectobacillus antri</name>
    <dbReference type="NCBI Taxonomy" id="2486280"/>
    <lineage>
        <taxon>Bacteria</taxon>
        <taxon>Bacillati</taxon>
        <taxon>Bacillota</taxon>
        <taxon>Bacilli</taxon>
        <taxon>Bacillales</taxon>
        <taxon>Bacillaceae</taxon>
        <taxon>Ectobacillus</taxon>
    </lineage>
</organism>
<dbReference type="SUPFAM" id="SSF54593">
    <property type="entry name" value="Glyoxalase/Bleomycin resistance protein/Dihydroxybiphenyl dioxygenase"/>
    <property type="match status" value="1"/>
</dbReference>